<dbReference type="GO" id="GO:0070273">
    <property type="term" value="F:phosphatidylinositol-4-phosphate binding"/>
    <property type="evidence" value="ECO:0007669"/>
    <property type="project" value="InterPro"/>
</dbReference>
<evidence type="ECO:0000313" key="6">
    <source>
        <dbReference type="Proteomes" id="UP000460435"/>
    </source>
</evidence>
<dbReference type="Pfam" id="PF05719">
    <property type="entry name" value="GPP34"/>
    <property type="match status" value="1"/>
</dbReference>
<proteinExistence type="predicted"/>
<dbReference type="GO" id="GO:0005737">
    <property type="term" value="C:cytoplasm"/>
    <property type="evidence" value="ECO:0007669"/>
    <property type="project" value="UniProtKB-ARBA"/>
</dbReference>
<evidence type="ECO:0000256" key="2">
    <source>
        <dbReference type="ARBA" id="ARBA00023034"/>
    </source>
</evidence>
<dbReference type="Gene3D" id="1.10.3630.10">
    <property type="entry name" value="yeast vps74-n-term truncation variant domain like"/>
    <property type="match status" value="1"/>
</dbReference>
<comment type="subcellular location">
    <subcellularLocation>
        <location evidence="1">Golgi apparatus membrane</location>
        <topology evidence="1">Peripheral membrane protein</topology>
        <orientation evidence="1">Cytoplasmic side</orientation>
    </subcellularLocation>
</comment>
<keyword evidence="6" id="KW-1185">Reference proteome</keyword>
<evidence type="ECO:0000256" key="3">
    <source>
        <dbReference type="ARBA" id="ARBA00023121"/>
    </source>
</evidence>
<dbReference type="Proteomes" id="UP000460435">
    <property type="component" value="Unassembled WGS sequence"/>
</dbReference>
<dbReference type="InterPro" id="IPR038261">
    <property type="entry name" value="GPP34-like_sf"/>
</dbReference>
<keyword evidence="3" id="KW-0446">Lipid-binding</keyword>
<dbReference type="GO" id="GO:0012505">
    <property type="term" value="C:endomembrane system"/>
    <property type="evidence" value="ECO:0007669"/>
    <property type="project" value="UniProtKB-ARBA"/>
</dbReference>
<evidence type="ECO:0000256" key="4">
    <source>
        <dbReference type="ARBA" id="ARBA00023136"/>
    </source>
</evidence>
<protein>
    <recommendedName>
        <fullName evidence="7">GPP34 family phosphoprotein</fullName>
    </recommendedName>
</protein>
<name>A0A7K3MAV7_9ACTN</name>
<keyword evidence="2" id="KW-0333">Golgi apparatus</keyword>
<sequence length="233" mass="25614">MGAKVNDARLTLPDELLLLGWDDERGRNKSHYNLPVLLGAASIVELVIREAVTVEGQHLQATQTRLDHRALDRVLSEIRDSKRRTIKTWIQRLGQHRWLRTAVLEELVEQSIVRDESSRVLGVFPWSRHPVADDARVTALRTHVADVLTRPEPIDDVRDAAIGGLVHSTGGSLIRRLVPREHRGVARKRAKELSKGEAVNAEVAKAIRHTNDAVMIAMAAAAGATAATTVGGS</sequence>
<organism evidence="5 6">
    <name type="scientific">Phytoactinopolyspora mesophila</name>
    <dbReference type="NCBI Taxonomy" id="2650750"/>
    <lineage>
        <taxon>Bacteria</taxon>
        <taxon>Bacillati</taxon>
        <taxon>Actinomycetota</taxon>
        <taxon>Actinomycetes</taxon>
        <taxon>Jiangellales</taxon>
        <taxon>Jiangellaceae</taxon>
        <taxon>Phytoactinopolyspora</taxon>
    </lineage>
</organism>
<evidence type="ECO:0000256" key="1">
    <source>
        <dbReference type="ARBA" id="ARBA00004255"/>
    </source>
</evidence>
<dbReference type="InterPro" id="IPR008628">
    <property type="entry name" value="GPP34-like"/>
</dbReference>
<reference evidence="5 6" key="1">
    <citation type="submission" date="2019-11" db="EMBL/GenBank/DDBJ databases">
        <authorList>
            <person name="Li X.-J."/>
            <person name="Feng X.-M."/>
        </authorList>
    </citation>
    <scope>NUCLEOTIDE SEQUENCE [LARGE SCALE GENOMIC DNA]</scope>
    <source>
        <strain evidence="5 6">XMNu-373</strain>
    </source>
</reference>
<evidence type="ECO:0000313" key="5">
    <source>
        <dbReference type="EMBL" id="NDL60396.1"/>
    </source>
</evidence>
<keyword evidence="4" id="KW-0472">Membrane</keyword>
<gene>
    <name evidence="5" type="ORF">F7O44_25295</name>
</gene>
<accession>A0A7K3MAV7</accession>
<dbReference type="AlphaFoldDB" id="A0A7K3MAV7"/>
<dbReference type="EMBL" id="WLZY01000011">
    <property type="protein sequence ID" value="NDL60396.1"/>
    <property type="molecule type" value="Genomic_DNA"/>
</dbReference>
<comment type="caution">
    <text evidence="5">The sequence shown here is derived from an EMBL/GenBank/DDBJ whole genome shotgun (WGS) entry which is preliminary data.</text>
</comment>
<evidence type="ECO:0008006" key="7">
    <source>
        <dbReference type="Google" id="ProtNLM"/>
    </source>
</evidence>